<dbReference type="EMBL" id="JACIIG010000001">
    <property type="protein sequence ID" value="MBB4566736.1"/>
    <property type="molecule type" value="Genomic_DNA"/>
</dbReference>
<protein>
    <submittedName>
        <fullName evidence="1">Uncharacterized protein</fullName>
    </submittedName>
</protein>
<gene>
    <name evidence="1" type="ORF">GGE60_000824</name>
</gene>
<evidence type="ECO:0000313" key="1">
    <source>
        <dbReference type="EMBL" id="MBB4566736.1"/>
    </source>
</evidence>
<proteinExistence type="predicted"/>
<dbReference type="OrthoDB" id="8454352at2"/>
<accession>A0A7W6ZQ81</accession>
<sequence length="92" mass="10314">MANQKRIDEMSQAEKTNVLLVLSKTLHLSAMIARRSNDGSWDAMEQLSDRLLTECEAIAADEGERAITVVHEAIRLLGEFELSNPHISVTRH</sequence>
<dbReference type="RefSeq" id="WP_028753587.1">
    <property type="nucleotide sequence ID" value="NZ_JACIIG010000001.1"/>
</dbReference>
<dbReference type="GeneID" id="32526804"/>
<dbReference type="Proteomes" id="UP000543836">
    <property type="component" value="Unassembled WGS sequence"/>
</dbReference>
<evidence type="ECO:0000313" key="2">
    <source>
        <dbReference type="Proteomes" id="UP000543836"/>
    </source>
</evidence>
<keyword evidence="2" id="KW-1185">Reference proteome</keyword>
<dbReference type="AlphaFoldDB" id="A0A7W6ZQ81"/>
<organism evidence="1 2">
    <name type="scientific">Rhizobium leucaenae</name>
    <dbReference type="NCBI Taxonomy" id="29450"/>
    <lineage>
        <taxon>Bacteria</taxon>
        <taxon>Pseudomonadati</taxon>
        <taxon>Pseudomonadota</taxon>
        <taxon>Alphaproteobacteria</taxon>
        <taxon>Hyphomicrobiales</taxon>
        <taxon>Rhizobiaceae</taxon>
        <taxon>Rhizobium/Agrobacterium group</taxon>
        <taxon>Rhizobium</taxon>
    </lineage>
</organism>
<reference evidence="1 2" key="1">
    <citation type="submission" date="2020-08" db="EMBL/GenBank/DDBJ databases">
        <title>Genomic Encyclopedia of Type Strains, Phase IV (KMG-V): Genome sequencing to study the core and pangenomes of soil and plant-associated prokaryotes.</title>
        <authorList>
            <person name="Whitman W."/>
        </authorList>
    </citation>
    <scope>NUCLEOTIDE SEQUENCE [LARGE SCALE GENOMIC DNA]</scope>
    <source>
        <strain evidence="1 2">SEMIA 492</strain>
    </source>
</reference>
<name>A0A7W6ZQ81_9HYPH</name>
<comment type="caution">
    <text evidence="1">The sequence shown here is derived from an EMBL/GenBank/DDBJ whole genome shotgun (WGS) entry which is preliminary data.</text>
</comment>